<dbReference type="PANTHER" id="PTHR33989">
    <property type="match status" value="1"/>
</dbReference>
<evidence type="ECO:0000256" key="6">
    <source>
        <dbReference type="ARBA" id="ARBA00022989"/>
    </source>
</evidence>
<protein>
    <recommendedName>
        <fullName evidence="8">Permease IIC component</fullName>
    </recommendedName>
</protein>
<keyword evidence="5 9" id="KW-0812">Transmembrane</keyword>
<evidence type="ECO:0000256" key="5">
    <source>
        <dbReference type="ARBA" id="ARBA00022692"/>
    </source>
</evidence>
<evidence type="ECO:0000256" key="4">
    <source>
        <dbReference type="ARBA" id="ARBA00022597"/>
    </source>
</evidence>
<dbReference type="InterPro" id="IPR004796">
    <property type="entry name" value="PTS_IIC_cello"/>
</dbReference>
<dbReference type="PANTHER" id="PTHR33989:SF4">
    <property type="entry name" value="PTS SYSTEM N,N'-DIACETYLCHITOBIOSE-SPECIFIC EIIC COMPONENT"/>
    <property type="match status" value="1"/>
</dbReference>
<sequence>MSNFANSVEKNITPLMGKISSNKVIKSLTAGMMYTMPLTLGTSLVAIAANFPVTAWTNWLASSGIKTHMTAVIGGTTDIIALFLAFIIAYNYATLKKEDGVTAGVLSLGSFIILMPQVYKVAEGTSINVLQKSYLGGSGVFVSMLCAILISQIYIYLNRKGLNIKLPESVPEMVSKSLSPTFIAMIIFVVVLAVRIVFGYTEYGNVFDFINSTIAKPIMAMGTSPVSIIIIYALCSLLWCFGIHPSSLTSVLMPVFMTAITSNVNAFQAGTILPYLAFQVTYVYIMVGGTGGTLGLAFDMVLFAKSERFKTLGKLAIIPNIFNINEPIIFGAPIIYNPVFMLPMTLSPIVTGGLGLLFVNLGFYNKFNPTVKLPWTMPAPIVHLLQTGMLAAICITAAIIATAIIYYPFFKYADRQALKEEQAK</sequence>
<keyword evidence="7 8" id="KW-0472">Membrane</keyword>
<feature type="transmembrane region" description="Helical" evidence="9">
    <location>
        <begin position="282"/>
        <end position="304"/>
    </location>
</feature>
<dbReference type="PROSITE" id="PS51105">
    <property type="entry name" value="PTS_EIIC_TYPE_3"/>
    <property type="match status" value="1"/>
</dbReference>
<evidence type="ECO:0000256" key="9">
    <source>
        <dbReference type="SAM" id="Phobius"/>
    </source>
</evidence>
<comment type="subcellular location">
    <subcellularLocation>
        <location evidence="1">Cell membrane</location>
        <topology evidence="1">Multi-pass membrane protein</topology>
    </subcellularLocation>
</comment>
<keyword evidence="3 8" id="KW-1003">Cell membrane</keyword>
<evidence type="ECO:0000256" key="2">
    <source>
        <dbReference type="ARBA" id="ARBA00022448"/>
    </source>
</evidence>
<evidence type="ECO:0000256" key="8">
    <source>
        <dbReference type="PIRNR" id="PIRNR006351"/>
    </source>
</evidence>
<feature type="transmembrane region" description="Helical" evidence="9">
    <location>
        <begin position="384"/>
        <end position="409"/>
    </location>
</feature>
<dbReference type="RefSeq" id="WP_073022363.1">
    <property type="nucleotide sequence ID" value="NZ_FQXU01000016.1"/>
</dbReference>
<comment type="function">
    <text evidence="8">The phosphoenolpyruvate-dependent sugar phosphotransferase system (PTS), a major carbohydrate active -transport system, catalyzes the phosphorylation of incoming sugar substrates concomitant with their translocation across the cell membrane.</text>
</comment>
<dbReference type="Pfam" id="PF02378">
    <property type="entry name" value="PTS_EIIC"/>
    <property type="match status" value="1"/>
</dbReference>
<keyword evidence="6 9" id="KW-1133">Transmembrane helix</keyword>
<accession>A0A1M6C9A2</accession>
<evidence type="ECO:0000259" key="10">
    <source>
        <dbReference type="PROSITE" id="PS51105"/>
    </source>
</evidence>
<dbReference type="InterPro" id="IPR051088">
    <property type="entry name" value="PTS_Sugar-EIIC/EIIB"/>
</dbReference>
<reference evidence="11 12" key="1">
    <citation type="submission" date="2016-11" db="EMBL/GenBank/DDBJ databases">
        <authorList>
            <person name="Jaros S."/>
            <person name="Januszkiewicz K."/>
            <person name="Wedrychowicz H."/>
        </authorList>
    </citation>
    <scope>NUCLEOTIDE SEQUENCE [LARGE SCALE GENOMIC DNA]</scope>
    <source>
        <strain evidence="11 12">DSM 6191</strain>
    </source>
</reference>
<dbReference type="GO" id="GO:0008982">
    <property type="term" value="F:protein-N(PI)-phosphohistidine-sugar phosphotransferase activity"/>
    <property type="evidence" value="ECO:0007669"/>
    <property type="project" value="UniProtKB-UniRule"/>
</dbReference>
<dbReference type="InterPro" id="IPR003352">
    <property type="entry name" value="PTS_EIIC"/>
</dbReference>
<evidence type="ECO:0000313" key="12">
    <source>
        <dbReference type="Proteomes" id="UP000184241"/>
    </source>
</evidence>
<proteinExistence type="predicted"/>
<evidence type="ECO:0000313" key="11">
    <source>
        <dbReference type="EMBL" id="SHI57607.1"/>
    </source>
</evidence>
<feature type="transmembrane region" description="Helical" evidence="9">
    <location>
        <begin position="71"/>
        <end position="93"/>
    </location>
</feature>
<evidence type="ECO:0000256" key="7">
    <source>
        <dbReference type="ARBA" id="ARBA00023136"/>
    </source>
</evidence>
<keyword evidence="2 8" id="KW-0813">Transport</keyword>
<dbReference type="GO" id="GO:0009401">
    <property type="term" value="P:phosphoenolpyruvate-dependent sugar phosphotransferase system"/>
    <property type="evidence" value="ECO:0007669"/>
    <property type="project" value="InterPro"/>
</dbReference>
<evidence type="ECO:0000256" key="3">
    <source>
        <dbReference type="ARBA" id="ARBA00022475"/>
    </source>
</evidence>
<evidence type="ECO:0000256" key="1">
    <source>
        <dbReference type="ARBA" id="ARBA00004651"/>
    </source>
</evidence>
<dbReference type="InterPro" id="IPR004501">
    <property type="entry name" value="PTS_EIIC_3"/>
</dbReference>
<dbReference type="Proteomes" id="UP000184241">
    <property type="component" value="Unassembled WGS sequence"/>
</dbReference>
<keyword evidence="4 8" id="KW-0762">Sugar transport</keyword>
<name>A0A1M6C9A2_9CLOT</name>
<gene>
    <name evidence="11" type="ORF">SAMN02745941_04025</name>
</gene>
<dbReference type="NCBIfam" id="TIGR00410">
    <property type="entry name" value="lacE"/>
    <property type="match status" value="1"/>
</dbReference>
<dbReference type="PIRSF" id="PIRSF006351">
    <property type="entry name" value="PTS_EIIC-Cellobiose"/>
    <property type="match status" value="1"/>
</dbReference>
<feature type="transmembrane region" description="Helical" evidence="9">
    <location>
        <begin position="218"/>
        <end position="239"/>
    </location>
</feature>
<feature type="transmembrane region" description="Helical" evidence="9">
    <location>
        <begin position="100"/>
        <end position="119"/>
    </location>
</feature>
<dbReference type="EMBL" id="FQXU01000016">
    <property type="protein sequence ID" value="SHI57607.1"/>
    <property type="molecule type" value="Genomic_DNA"/>
</dbReference>
<organism evidence="11 12">
    <name type="scientific">Clostridium intestinale DSM 6191</name>
    <dbReference type="NCBI Taxonomy" id="1121320"/>
    <lineage>
        <taxon>Bacteria</taxon>
        <taxon>Bacillati</taxon>
        <taxon>Bacillota</taxon>
        <taxon>Clostridia</taxon>
        <taxon>Eubacteriales</taxon>
        <taxon>Clostridiaceae</taxon>
        <taxon>Clostridium</taxon>
    </lineage>
</organism>
<feature type="transmembrane region" description="Helical" evidence="9">
    <location>
        <begin position="251"/>
        <end position="276"/>
    </location>
</feature>
<dbReference type="GO" id="GO:0005886">
    <property type="term" value="C:plasma membrane"/>
    <property type="evidence" value="ECO:0007669"/>
    <property type="project" value="UniProtKB-SubCell"/>
</dbReference>
<feature type="transmembrane region" description="Helical" evidence="9">
    <location>
        <begin position="178"/>
        <end position="198"/>
    </location>
</feature>
<feature type="transmembrane region" description="Helical" evidence="9">
    <location>
        <begin position="139"/>
        <end position="157"/>
    </location>
</feature>
<dbReference type="AlphaFoldDB" id="A0A1M6C9A2"/>
<feature type="domain" description="PTS EIIC type-3" evidence="10">
    <location>
        <begin position="8"/>
        <end position="409"/>
    </location>
</feature>
<feature type="transmembrane region" description="Helical" evidence="9">
    <location>
        <begin position="339"/>
        <end position="364"/>
    </location>
</feature>